<keyword evidence="2" id="KW-0472">Membrane</keyword>
<gene>
    <name evidence="3" type="ORF">EDM02_04890</name>
</gene>
<comment type="caution">
    <text evidence="3">The sequence shown here is derived from an EMBL/GenBank/DDBJ whole genome shotgun (WGS) entry which is preliminary data.</text>
</comment>
<dbReference type="EMBL" id="RARA01000027">
    <property type="protein sequence ID" value="ROT46891.1"/>
    <property type="molecule type" value="Genomic_DNA"/>
</dbReference>
<keyword evidence="2" id="KW-0812">Transmembrane</keyword>
<feature type="compositionally biased region" description="Basic and acidic residues" evidence="1">
    <location>
        <begin position="346"/>
        <end position="357"/>
    </location>
</feature>
<feature type="compositionally biased region" description="Pro residues" evidence="1">
    <location>
        <begin position="228"/>
        <end position="240"/>
    </location>
</feature>
<dbReference type="Proteomes" id="UP000270927">
    <property type="component" value="Unassembled WGS sequence"/>
</dbReference>
<keyword evidence="4" id="KW-1185">Reference proteome</keyword>
<protein>
    <submittedName>
        <fullName evidence="3">Uncharacterized protein</fullName>
    </submittedName>
</protein>
<feature type="transmembrane region" description="Helical" evidence="2">
    <location>
        <begin position="27"/>
        <end position="46"/>
    </location>
</feature>
<feature type="region of interest" description="Disordered" evidence="1">
    <location>
        <begin position="174"/>
        <end position="195"/>
    </location>
</feature>
<evidence type="ECO:0000313" key="4">
    <source>
        <dbReference type="Proteomes" id="UP000270927"/>
    </source>
</evidence>
<dbReference type="AlphaFoldDB" id="A0A3N2QAY0"/>
<reference evidence="3 4" key="1">
    <citation type="submission" date="2018-09" db="EMBL/GenBank/DDBJ databases">
        <title>Comparative Genomics of Wolbachia-Cardinium Dual Endosymbiosis in a Plant-Parasitic Nematode.</title>
        <authorList>
            <person name="Brown A.M.V."/>
            <person name="Wasala S.K."/>
            <person name="Howe D.K."/>
            <person name="Peetz A.B."/>
            <person name="Zasada I.A."/>
            <person name="Denver D.R."/>
        </authorList>
    </citation>
    <scope>NUCLEOTIDE SEQUENCE [LARGE SCALE GENOMIC DNA]</scope>
    <source>
        <strain evidence="3 4">Pp_1</strain>
    </source>
</reference>
<dbReference type="Gene3D" id="1.10.287.1490">
    <property type="match status" value="1"/>
</dbReference>
<accession>A0A3N2QAY0</accession>
<feature type="compositionally biased region" description="Basic and acidic residues" evidence="1">
    <location>
        <begin position="280"/>
        <end position="325"/>
    </location>
</feature>
<sequence>MNQCTTLTNNNIMQTRNTRNKIPPSQLGSLLVVLPSIFIFSASLSCGRGNKKIMQKPQAVDVHIKQRKQEVLNDTVQIEALPQTVENGSKEKELEIALSEEQHANQKKLEDSGRKLDDAINKIKELEKEIEARDNSHPDLGACFSEKDAEKENLQTECNDLKNKIKELEKEIEARANSDPDVEAHFSERDAEKENLKTEYSDLQRKLYDAMNEIKELKEKIRGKNVPSGPPPPAPPPPPGLAELLKNKNKRFKNVKWYGSTLEEQREENNRPEINMQDILTKRNQLDKQRERRKNEAKRKKENEKGSTKEADTNENEFKENHSGESADIDIEELINHDKRLHKNKCPKEKSELDKNKLFLNAGNLLTS</sequence>
<keyword evidence="2" id="KW-1133">Transmembrane helix</keyword>
<proteinExistence type="predicted"/>
<feature type="region of interest" description="Disordered" evidence="1">
    <location>
        <begin position="218"/>
        <end position="248"/>
    </location>
</feature>
<name>A0A3N2QAY0_9BACT</name>
<feature type="region of interest" description="Disordered" evidence="1">
    <location>
        <begin position="261"/>
        <end position="368"/>
    </location>
</feature>
<evidence type="ECO:0000313" key="3">
    <source>
        <dbReference type="EMBL" id="ROT46891.1"/>
    </source>
</evidence>
<evidence type="ECO:0000256" key="2">
    <source>
        <dbReference type="SAM" id="Phobius"/>
    </source>
</evidence>
<evidence type="ECO:0000256" key="1">
    <source>
        <dbReference type="SAM" id="MobiDB-lite"/>
    </source>
</evidence>
<organism evidence="3 4">
    <name type="scientific">Candidatus Cardinium hertigii</name>
    <dbReference type="NCBI Taxonomy" id="247481"/>
    <lineage>
        <taxon>Bacteria</taxon>
        <taxon>Pseudomonadati</taxon>
        <taxon>Bacteroidota</taxon>
        <taxon>Cytophagia</taxon>
        <taxon>Cytophagales</taxon>
        <taxon>Amoebophilaceae</taxon>
        <taxon>Candidatus Cardinium</taxon>
    </lineage>
</organism>